<proteinExistence type="inferred from homology"/>
<feature type="binding site" evidence="2">
    <location>
        <position position="60"/>
    </location>
    <ligand>
        <name>Fe cation</name>
        <dbReference type="ChEBI" id="CHEBI:24875"/>
    </ligand>
</feature>
<dbReference type="PANTHER" id="PTHR13903">
    <property type="entry name" value="PIRIN-RELATED"/>
    <property type="match status" value="1"/>
</dbReference>
<dbReference type="CDD" id="cd02247">
    <property type="entry name" value="cupin_pirin_C"/>
    <property type="match status" value="1"/>
</dbReference>
<dbReference type="InterPro" id="IPR008778">
    <property type="entry name" value="Pirin_C_dom"/>
</dbReference>
<dbReference type="OrthoDB" id="198735at2759"/>
<dbReference type="InterPro" id="IPR003829">
    <property type="entry name" value="Pirin_N_dom"/>
</dbReference>
<evidence type="ECO:0008006" key="7">
    <source>
        <dbReference type="Google" id="ProtNLM"/>
    </source>
</evidence>
<organism evidence="6">
    <name type="scientific">Octopus bimaculoides</name>
    <name type="common">California two-spotted octopus</name>
    <dbReference type="NCBI Taxonomy" id="37653"/>
    <lineage>
        <taxon>Eukaryota</taxon>
        <taxon>Metazoa</taxon>
        <taxon>Spiralia</taxon>
        <taxon>Lophotrochozoa</taxon>
        <taxon>Mollusca</taxon>
        <taxon>Cephalopoda</taxon>
        <taxon>Coleoidea</taxon>
        <taxon>Octopodiformes</taxon>
        <taxon>Octopoda</taxon>
        <taxon>Incirrata</taxon>
        <taxon>Octopodidae</taxon>
        <taxon>Octopus</taxon>
    </lineage>
</organism>
<evidence type="ECO:0000256" key="1">
    <source>
        <dbReference type="ARBA" id="ARBA00008416"/>
    </source>
</evidence>
<evidence type="ECO:0000259" key="4">
    <source>
        <dbReference type="Pfam" id="PF02678"/>
    </source>
</evidence>
<dbReference type="OMA" id="GRMRHRD"/>
<gene>
    <name evidence="6" type="ORF">OCBIM_22003083mg</name>
</gene>
<evidence type="ECO:0000256" key="2">
    <source>
        <dbReference type="PIRSR" id="PIRSR006232-1"/>
    </source>
</evidence>
<feature type="binding site" evidence="2">
    <location>
        <position position="58"/>
    </location>
    <ligand>
        <name>Fe cation</name>
        <dbReference type="ChEBI" id="CHEBI:24875"/>
    </ligand>
</feature>
<dbReference type="GO" id="GO:0046872">
    <property type="term" value="F:metal ion binding"/>
    <property type="evidence" value="ECO:0007669"/>
    <property type="project" value="UniProtKB-KW"/>
</dbReference>
<accession>A0A0L8G151</accession>
<dbReference type="KEGG" id="obi:106880063"/>
<dbReference type="PIRSF" id="PIRSF006232">
    <property type="entry name" value="Pirin"/>
    <property type="match status" value="1"/>
</dbReference>
<reference evidence="6" key="1">
    <citation type="submission" date="2015-07" db="EMBL/GenBank/DDBJ databases">
        <title>MeaNS - Measles Nucleotide Surveillance Program.</title>
        <authorList>
            <person name="Tran T."/>
            <person name="Druce J."/>
        </authorList>
    </citation>
    <scope>NUCLEOTIDE SEQUENCE</scope>
    <source>
        <strain evidence="6">UCB-OBI-ISO-001</strain>
        <tissue evidence="6">Gonad</tissue>
    </source>
</reference>
<evidence type="ECO:0000256" key="3">
    <source>
        <dbReference type="RuleBase" id="RU003457"/>
    </source>
</evidence>
<dbReference type="InterPro" id="IPR012093">
    <property type="entry name" value="Pirin"/>
</dbReference>
<name>A0A0L8G151_OCTBM</name>
<evidence type="ECO:0000259" key="5">
    <source>
        <dbReference type="Pfam" id="PF05726"/>
    </source>
</evidence>
<protein>
    <recommendedName>
        <fullName evidence="7">Pirin</fullName>
    </recommendedName>
</protein>
<feature type="binding site" evidence="2">
    <location>
        <position position="102"/>
    </location>
    <ligand>
        <name>Fe cation</name>
        <dbReference type="ChEBI" id="CHEBI:24875"/>
    </ligand>
</feature>
<dbReference type="STRING" id="37653.A0A0L8G151"/>
<comment type="cofactor">
    <cofactor evidence="2">
        <name>Fe cation</name>
        <dbReference type="ChEBI" id="CHEBI:24875"/>
    </cofactor>
    <text evidence="2">Binds 1 Fe cation per subunit.</text>
</comment>
<dbReference type="AlphaFoldDB" id="A0A0L8G151"/>
<dbReference type="InterPro" id="IPR011051">
    <property type="entry name" value="RmlC_Cupin_sf"/>
</dbReference>
<dbReference type="Gene3D" id="2.60.120.10">
    <property type="entry name" value="Jelly Rolls"/>
    <property type="match status" value="2"/>
</dbReference>
<feature type="domain" description="Pirin C-terminal" evidence="5">
    <location>
        <begin position="180"/>
        <end position="282"/>
    </location>
</feature>
<dbReference type="EMBL" id="KQ424877">
    <property type="protein sequence ID" value="KOF70320.1"/>
    <property type="molecule type" value="Genomic_DNA"/>
</dbReference>
<dbReference type="PANTHER" id="PTHR13903:SF31">
    <property type="entry name" value="CUPIN-DOMAIN CONTAINING PROTEIN"/>
    <property type="match status" value="1"/>
</dbReference>
<dbReference type="CDD" id="cd02909">
    <property type="entry name" value="cupin_pirin_N"/>
    <property type="match status" value="1"/>
</dbReference>
<keyword evidence="2" id="KW-0408">Iron</keyword>
<dbReference type="InterPro" id="IPR014710">
    <property type="entry name" value="RmlC-like_jellyroll"/>
</dbReference>
<dbReference type="Pfam" id="PF05726">
    <property type="entry name" value="Pirin_C"/>
    <property type="match status" value="1"/>
</dbReference>
<feature type="binding site" evidence="2">
    <location>
        <position position="104"/>
    </location>
    <ligand>
        <name>Fe cation</name>
        <dbReference type="ChEBI" id="CHEBI:24875"/>
    </ligand>
</feature>
<dbReference type="SUPFAM" id="SSF51182">
    <property type="entry name" value="RmlC-like cupins"/>
    <property type="match status" value="1"/>
</dbReference>
<dbReference type="Pfam" id="PF02678">
    <property type="entry name" value="Pirin"/>
    <property type="match status" value="1"/>
</dbReference>
<evidence type="ECO:0000313" key="6">
    <source>
        <dbReference type="EMBL" id="KOF70320.1"/>
    </source>
</evidence>
<keyword evidence="2" id="KW-0479">Metal-binding</keyword>
<sequence length="312" mass="33813">MTHKTVTNLQTVKQTHGGGFLVRKVIGGSISSCDPFIMLDHIGPVDYKPGEAVGAPDHPHRGIEIISYIIDGSLTHEDSAGNKGVLEKGWVQMMTAGQGVVHAEMPADEIVENGGRMEGFQLWINLPAKEKMIDPQYEDIPPEKIPVITMDGGRATAKLIAGEIEGKVSVKQTRIPILFLDILLEPGATFTSEVIENHACFIYVWRGSGFLGEDCKPASIGQVGLLSTSGKKVTIKASEDQSCNALLIAGEPIMEPVVGYGPFVMNTEEEIQQAILDYQNGVLGSIPGEAERMHKTKLAQALQKKNNTWADR</sequence>
<feature type="domain" description="Pirin N-terminal" evidence="4">
    <location>
        <begin position="25"/>
        <end position="124"/>
    </location>
</feature>
<comment type="similarity">
    <text evidence="1 3">Belongs to the pirin family.</text>
</comment>